<reference evidence="2 3" key="1">
    <citation type="submission" date="2020-08" db="EMBL/GenBank/DDBJ databases">
        <title>Genomic Encyclopedia of Type Strains, Phase IV (KMG-IV): sequencing the most valuable type-strain genomes for metagenomic binning, comparative biology and taxonomic classification.</title>
        <authorList>
            <person name="Goeker M."/>
        </authorList>
    </citation>
    <scope>NUCLEOTIDE SEQUENCE [LARGE SCALE GENOMIC DNA]</scope>
    <source>
        <strain evidence="2 3">DSM 23562</strain>
    </source>
</reference>
<dbReference type="EMBL" id="JACHGW010000002">
    <property type="protein sequence ID" value="MBB6050092.1"/>
    <property type="molecule type" value="Genomic_DNA"/>
</dbReference>
<dbReference type="Pfam" id="PF01906">
    <property type="entry name" value="YbjQ_1"/>
    <property type="match status" value="3"/>
</dbReference>
<dbReference type="PANTHER" id="PTHR34068:SF2">
    <property type="entry name" value="UPF0145 PROTEIN SCO3412"/>
    <property type="match status" value="1"/>
</dbReference>
<dbReference type="RefSeq" id="WP_184194375.1">
    <property type="nucleotide sequence ID" value="NZ_JACHGW010000002.1"/>
</dbReference>
<dbReference type="InterPro" id="IPR035439">
    <property type="entry name" value="UPF0145_dom_sf"/>
</dbReference>
<gene>
    <name evidence="2" type="ORF">HNQ39_001883</name>
</gene>
<evidence type="ECO:0000256" key="1">
    <source>
        <dbReference type="ARBA" id="ARBA00010751"/>
    </source>
</evidence>
<dbReference type="Proteomes" id="UP000520814">
    <property type="component" value="Unassembled WGS sequence"/>
</dbReference>
<name>A0A7W9SNV6_ARMRO</name>
<organism evidence="2 3">
    <name type="scientific">Armatimonas rosea</name>
    <dbReference type="NCBI Taxonomy" id="685828"/>
    <lineage>
        <taxon>Bacteria</taxon>
        <taxon>Bacillati</taxon>
        <taxon>Armatimonadota</taxon>
        <taxon>Armatimonadia</taxon>
        <taxon>Armatimonadales</taxon>
        <taxon>Armatimonadaceae</taxon>
        <taxon>Armatimonas</taxon>
    </lineage>
</organism>
<evidence type="ECO:0000313" key="3">
    <source>
        <dbReference type="Proteomes" id="UP000520814"/>
    </source>
</evidence>
<dbReference type="AlphaFoldDB" id="A0A7W9SNV6"/>
<keyword evidence="3" id="KW-1185">Reference proteome</keyword>
<proteinExistence type="inferred from homology"/>
<sequence length="378" mass="40926">MAIMTGLSGNEMYCLHQKGFAPGELVIGNSVYSMGFVGSVGAGFKTMMGGEIEQVTQIVHEGRQTALERMVKEAEHHGGSGITGVSSELIWQSGNVEFLSIGSCIHHEGAKSEKLAFSTSADGQELYCQLDCGFMPLKFVFGNVAYSIGVGGGIVGGLRSLARGEVKEFSDVFNETRHRALWRITEEARTVGANAVLGIQTTILPLNGMQEMVMVGTASRHADLDPRHKETPITSDLTNEELWNVWHMGYQPIQLVLGVSVYSLGFVGSFTSAFKSLVRGEIHELSSLIYEARENAITRIRADAELVGADDVVGIKTYVYNLGSGLIEFMAIGTAVKKIDGTKTLTDFLPAQAVIKDKDTFYNAAEKTLGANLNENKR</sequence>
<comment type="similarity">
    <text evidence="1">Belongs to the UPF0145 family.</text>
</comment>
<comment type="caution">
    <text evidence="2">The sequence shown here is derived from an EMBL/GenBank/DDBJ whole genome shotgun (WGS) entry which is preliminary data.</text>
</comment>
<evidence type="ECO:0000313" key="2">
    <source>
        <dbReference type="EMBL" id="MBB6050092.1"/>
    </source>
</evidence>
<dbReference type="PANTHER" id="PTHR34068">
    <property type="entry name" value="UPF0145 PROTEIN YBJQ"/>
    <property type="match status" value="1"/>
</dbReference>
<dbReference type="SUPFAM" id="SSF117782">
    <property type="entry name" value="YbjQ-like"/>
    <property type="match status" value="3"/>
</dbReference>
<accession>A0A7W9SNV6</accession>
<dbReference type="Gene3D" id="3.30.110.70">
    <property type="entry name" value="Hypothetical protein apc22750. Chain B"/>
    <property type="match status" value="3"/>
</dbReference>
<protein>
    <submittedName>
        <fullName evidence="2">Uncharacterized protein YbjQ (UPF0145 family)</fullName>
    </submittedName>
</protein>
<dbReference type="InterPro" id="IPR002765">
    <property type="entry name" value="UPF0145_YbjQ-like"/>
</dbReference>